<keyword evidence="2" id="KW-0274">FAD</keyword>
<dbReference type="InterPro" id="IPR046373">
    <property type="entry name" value="Acyl-CoA_Oxase/DH_mid-dom_sf"/>
</dbReference>
<name>A0A7J0CIG9_STRMI</name>
<keyword evidence="1" id="KW-0285">Flavoprotein</keyword>
<evidence type="ECO:0000313" key="5">
    <source>
        <dbReference type="EMBL" id="GFN02266.1"/>
    </source>
</evidence>
<dbReference type="Gene3D" id="2.40.110.10">
    <property type="entry name" value="Butyryl-CoA Dehydrogenase, subunit A, domain 2"/>
    <property type="match status" value="1"/>
</dbReference>
<organism evidence="5 6">
    <name type="scientific">Streptomyces microflavus</name>
    <name type="common">Streptomyces lipmanii</name>
    <dbReference type="NCBI Taxonomy" id="1919"/>
    <lineage>
        <taxon>Bacteria</taxon>
        <taxon>Bacillati</taxon>
        <taxon>Actinomycetota</taxon>
        <taxon>Actinomycetes</taxon>
        <taxon>Kitasatosporales</taxon>
        <taxon>Streptomycetaceae</taxon>
        <taxon>Streptomyces</taxon>
    </lineage>
</organism>
<dbReference type="GO" id="GO:0003995">
    <property type="term" value="F:acyl-CoA dehydrogenase activity"/>
    <property type="evidence" value="ECO:0007669"/>
    <property type="project" value="TreeGrafter"/>
</dbReference>
<feature type="region of interest" description="Disordered" evidence="4">
    <location>
        <begin position="369"/>
        <end position="416"/>
    </location>
</feature>
<dbReference type="Gene3D" id="1.10.540.10">
    <property type="entry name" value="Acyl-CoA dehydrogenase/oxidase, N-terminal domain"/>
    <property type="match status" value="1"/>
</dbReference>
<dbReference type="GO" id="GO:0050660">
    <property type="term" value="F:flavin adenine dinucleotide binding"/>
    <property type="evidence" value="ECO:0007669"/>
    <property type="project" value="InterPro"/>
</dbReference>
<dbReference type="InterPro" id="IPR036250">
    <property type="entry name" value="AcylCo_DH-like_C"/>
</dbReference>
<dbReference type="PANTHER" id="PTHR43884:SF20">
    <property type="entry name" value="ACYL-COA DEHYDROGENASE FADE28"/>
    <property type="match status" value="1"/>
</dbReference>
<sequence>MRYLQRERTIVETLLPGLDGLLAASSLTELEAAGGPGVKLFTEAGGPGLLVPSEHGGKGADLLTAVRVQRALGSRSPSLAVATTMHHFSVASLVEAAATSSGLEWMLLAAIAKDNLLLASGFAEGRTGQGILNPALTARTDGDKVFLSGSKKPCSLARSMNLLTASLPLPGPDGTEQLAIALIPADSPGVSVKPFWGSPILAGAESDEVVLDDVEVPPELLVRTDVTADGRLDQLQTVGFVWFETLMTASYLGAVSALVERILLNQRVDPAVQADAVAAVEAAVLALEGLAADTASGISQDTLARSLMCRYAAQDTIGRVLSVTLEALGGMAFIGSPDVAYLNSACRALAFHPPPAPVWPPRWLSTSPATHTCASPDPTTGPIPNPSLRSHVSSRPLPGRTSPCHEALAPADGASPRPSLPCTSVELLREVLDRAPWSHSSAHRCVRCRGQRPAAPAVRLPCHRPDPPHPCARR</sequence>
<accession>A0A7J0CIG9</accession>
<evidence type="ECO:0000256" key="1">
    <source>
        <dbReference type="ARBA" id="ARBA00022630"/>
    </source>
</evidence>
<keyword evidence="3" id="KW-0560">Oxidoreductase</keyword>
<proteinExistence type="predicted"/>
<reference evidence="5 6" key="1">
    <citation type="submission" date="2020-05" db="EMBL/GenBank/DDBJ databases">
        <title>Whole genome shotgun sequence of Streptomyces microflavus NBRC 13062.</title>
        <authorList>
            <person name="Komaki H."/>
            <person name="Tamura T."/>
        </authorList>
    </citation>
    <scope>NUCLEOTIDE SEQUENCE [LARGE SCALE GENOMIC DNA]</scope>
    <source>
        <strain evidence="5 6">NBRC 13062</strain>
    </source>
</reference>
<gene>
    <name evidence="5" type="ORF">Smic_08220</name>
</gene>
<comment type="caution">
    <text evidence="5">The sequence shown here is derived from an EMBL/GenBank/DDBJ whole genome shotgun (WGS) entry which is preliminary data.</text>
</comment>
<dbReference type="SUPFAM" id="SSF47203">
    <property type="entry name" value="Acyl-CoA dehydrogenase C-terminal domain-like"/>
    <property type="match status" value="1"/>
</dbReference>
<dbReference type="AlphaFoldDB" id="A0A7J0CIG9"/>
<dbReference type="Proteomes" id="UP000498740">
    <property type="component" value="Unassembled WGS sequence"/>
</dbReference>
<evidence type="ECO:0000313" key="6">
    <source>
        <dbReference type="Proteomes" id="UP000498740"/>
    </source>
</evidence>
<dbReference type="InterPro" id="IPR037069">
    <property type="entry name" value="AcylCoA_DH/ox_N_sf"/>
</dbReference>
<dbReference type="EMBL" id="BLWD01000001">
    <property type="protein sequence ID" value="GFN02266.1"/>
    <property type="molecule type" value="Genomic_DNA"/>
</dbReference>
<evidence type="ECO:0000256" key="2">
    <source>
        <dbReference type="ARBA" id="ARBA00022827"/>
    </source>
</evidence>
<evidence type="ECO:0008006" key="7">
    <source>
        <dbReference type="Google" id="ProtNLM"/>
    </source>
</evidence>
<dbReference type="SUPFAM" id="SSF56645">
    <property type="entry name" value="Acyl-CoA dehydrogenase NM domain-like"/>
    <property type="match status" value="1"/>
</dbReference>
<evidence type="ECO:0000256" key="3">
    <source>
        <dbReference type="ARBA" id="ARBA00023002"/>
    </source>
</evidence>
<protein>
    <recommendedName>
        <fullName evidence="7">Acyl-CoA dehydrogenase</fullName>
    </recommendedName>
</protein>
<dbReference type="PANTHER" id="PTHR43884">
    <property type="entry name" value="ACYL-COA DEHYDROGENASE"/>
    <property type="match status" value="1"/>
</dbReference>
<evidence type="ECO:0000256" key="4">
    <source>
        <dbReference type="SAM" id="MobiDB-lite"/>
    </source>
</evidence>
<dbReference type="InterPro" id="IPR009100">
    <property type="entry name" value="AcylCoA_DH/oxidase_NM_dom_sf"/>
</dbReference>